<accession>A0AAV3R753</accession>
<evidence type="ECO:0008006" key="3">
    <source>
        <dbReference type="Google" id="ProtNLM"/>
    </source>
</evidence>
<dbReference type="InterPro" id="IPR043502">
    <property type="entry name" value="DNA/RNA_pol_sf"/>
</dbReference>
<sequence>MLVKSKVQEDHLANLGETFNQLCRSRLKVNPEKCSFRFVLGKFLGYMISARGIEPNPDKIEALLGMKPPNH</sequence>
<dbReference type="AlphaFoldDB" id="A0AAV3R753"/>
<organism evidence="1 2">
    <name type="scientific">Lithospermum erythrorhizon</name>
    <name type="common">Purple gromwell</name>
    <name type="synonym">Lithospermum officinale var. erythrorhizon</name>
    <dbReference type="NCBI Taxonomy" id="34254"/>
    <lineage>
        <taxon>Eukaryota</taxon>
        <taxon>Viridiplantae</taxon>
        <taxon>Streptophyta</taxon>
        <taxon>Embryophyta</taxon>
        <taxon>Tracheophyta</taxon>
        <taxon>Spermatophyta</taxon>
        <taxon>Magnoliopsida</taxon>
        <taxon>eudicotyledons</taxon>
        <taxon>Gunneridae</taxon>
        <taxon>Pentapetalae</taxon>
        <taxon>asterids</taxon>
        <taxon>lamiids</taxon>
        <taxon>Boraginales</taxon>
        <taxon>Boraginaceae</taxon>
        <taxon>Boraginoideae</taxon>
        <taxon>Lithospermeae</taxon>
        <taxon>Lithospermum</taxon>
    </lineage>
</organism>
<evidence type="ECO:0000313" key="2">
    <source>
        <dbReference type="Proteomes" id="UP001454036"/>
    </source>
</evidence>
<comment type="caution">
    <text evidence="1">The sequence shown here is derived from an EMBL/GenBank/DDBJ whole genome shotgun (WGS) entry which is preliminary data.</text>
</comment>
<dbReference type="Proteomes" id="UP001454036">
    <property type="component" value="Unassembled WGS sequence"/>
</dbReference>
<dbReference type="EMBL" id="BAABME010007782">
    <property type="protein sequence ID" value="GAA0171699.1"/>
    <property type="molecule type" value="Genomic_DNA"/>
</dbReference>
<keyword evidence="2" id="KW-1185">Reference proteome</keyword>
<evidence type="ECO:0000313" key="1">
    <source>
        <dbReference type="EMBL" id="GAA0171699.1"/>
    </source>
</evidence>
<dbReference type="Gene3D" id="3.30.70.270">
    <property type="match status" value="1"/>
</dbReference>
<proteinExistence type="predicted"/>
<dbReference type="InterPro" id="IPR043128">
    <property type="entry name" value="Rev_trsase/Diguanyl_cyclase"/>
</dbReference>
<gene>
    <name evidence="1" type="ORF">LIER_25673</name>
</gene>
<protein>
    <recommendedName>
        <fullName evidence="3">Reverse transcriptase</fullName>
    </recommendedName>
</protein>
<name>A0AAV3R753_LITER</name>
<reference evidence="1 2" key="1">
    <citation type="submission" date="2024-01" db="EMBL/GenBank/DDBJ databases">
        <title>The complete chloroplast genome sequence of Lithospermum erythrorhizon: insights into the phylogenetic relationship among Boraginaceae species and the maternal lineages of purple gromwells.</title>
        <authorList>
            <person name="Okada T."/>
            <person name="Watanabe K."/>
        </authorList>
    </citation>
    <scope>NUCLEOTIDE SEQUENCE [LARGE SCALE GENOMIC DNA]</scope>
</reference>
<dbReference type="SUPFAM" id="SSF56672">
    <property type="entry name" value="DNA/RNA polymerases"/>
    <property type="match status" value="1"/>
</dbReference>